<keyword evidence="3" id="KW-1185">Reference proteome</keyword>
<dbReference type="OrthoDB" id="755797at2759"/>
<gene>
    <name evidence="2" type="ORF">ORAREDHAP_LOCUS6910</name>
</gene>
<name>A0A6J5W4W5_PRUAR</name>
<feature type="region of interest" description="Disordered" evidence="1">
    <location>
        <begin position="1"/>
        <end position="20"/>
    </location>
</feature>
<evidence type="ECO:0000256" key="1">
    <source>
        <dbReference type="SAM" id="MobiDB-lite"/>
    </source>
</evidence>
<proteinExistence type="predicted"/>
<dbReference type="PANTHER" id="PTHR37708:SF2">
    <property type="entry name" value="HOMEOBOX HOX-B3-LIKE PROTEIN"/>
    <property type="match status" value="1"/>
</dbReference>
<accession>A0A6J5W4W5</accession>
<evidence type="ECO:0000313" key="2">
    <source>
        <dbReference type="EMBL" id="CAB4295533.1"/>
    </source>
</evidence>
<dbReference type="EMBL" id="CAEKKB010000001">
    <property type="protein sequence ID" value="CAB4295533.1"/>
    <property type="molecule type" value="Genomic_DNA"/>
</dbReference>
<dbReference type="AlphaFoldDB" id="A0A6J5W4W5"/>
<dbReference type="PANTHER" id="PTHR37708">
    <property type="entry name" value="HOMEOBOX HOX-B3-LIKE PROTEIN"/>
    <property type="match status" value="1"/>
</dbReference>
<organism evidence="2 3">
    <name type="scientific">Prunus armeniaca</name>
    <name type="common">Apricot</name>
    <name type="synonym">Armeniaca vulgaris</name>
    <dbReference type="NCBI Taxonomy" id="36596"/>
    <lineage>
        <taxon>Eukaryota</taxon>
        <taxon>Viridiplantae</taxon>
        <taxon>Streptophyta</taxon>
        <taxon>Embryophyta</taxon>
        <taxon>Tracheophyta</taxon>
        <taxon>Spermatophyta</taxon>
        <taxon>Magnoliopsida</taxon>
        <taxon>eudicotyledons</taxon>
        <taxon>Gunneridae</taxon>
        <taxon>Pentapetalae</taxon>
        <taxon>rosids</taxon>
        <taxon>fabids</taxon>
        <taxon>Rosales</taxon>
        <taxon>Rosaceae</taxon>
        <taxon>Amygdaloideae</taxon>
        <taxon>Amygdaleae</taxon>
        <taxon>Prunus</taxon>
    </lineage>
</organism>
<dbReference type="Proteomes" id="UP000507245">
    <property type="component" value="Unassembled WGS sequence"/>
</dbReference>
<protein>
    <submittedName>
        <fullName evidence="2">Uncharacterized protein</fullName>
    </submittedName>
</protein>
<evidence type="ECO:0000313" key="3">
    <source>
        <dbReference type="Proteomes" id="UP000507245"/>
    </source>
</evidence>
<sequence length="66" mass="7331">MPNFSVVLRKENRKPSSRLSSTLEMTSLAKCWSKANGVLSNSRGSKLSTAREKRYNNGVALMARKS</sequence>
<reference evidence="3" key="1">
    <citation type="journal article" date="2020" name="Genome Biol.">
        <title>Gamete binning: chromosome-level and haplotype-resolved genome assembly enabled by high-throughput single-cell sequencing of gamete genomes.</title>
        <authorList>
            <person name="Campoy J.A."/>
            <person name="Sun H."/>
            <person name="Goel M."/>
            <person name="Jiao W.-B."/>
            <person name="Folz-Donahue K."/>
            <person name="Wang N."/>
            <person name="Rubio M."/>
            <person name="Liu C."/>
            <person name="Kukat C."/>
            <person name="Ruiz D."/>
            <person name="Huettel B."/>
            <person name="Schneeberger K."/>
        </authorList>
    </citation>
    <scope>NUCLEOTIDE SEQUENCE [LARGE SCALE GENOMIC DNA]</scope>
    <source>
        <strain evidence="3">cv. Rojo Pasion</strain>
    </source>
</reference>